<keyword evidence="3" id="KW-1185">Reference proteome</keyword>
<evidence type="ECO:0000313" key="3">
    <source>
        <dbReference type="Proteomes" id="UP001596302"/>
    </source>
</evidence>
<comment type="caution">
    <text evidence="2">The sequence shown here is derived from an EMBL/GenBank/DDBJ whole genome shotgun (WGS) entry which is preliminary data.</text>
</comment>
<sequence>MLIGSSLFGVSIVKTAAGGGTHRSPRIDCGVPRIDVMEPPAATDHQPAARAHPVGRPDAAPARNAADLGPPVALVS</sequence>
<protein>
    <submittedName>
        <fullName evidence="2">Uncharacterized protein</fullName>
    </submittedName>
</protein>
<feature type="region of interest" description="Disordered" evidence="1">
    <location>
        <begin position="37"/>
        <end position="76"/>
    </location>
</feature>
<feature type="compositionally biased region" description="Low complexity" evidence="1">
    <location>
        <begin position="56"/>
        <end position="67"/>
    </location>
</feature>
<organism evidence="2 3">
    <name type="scientific">Pseudonocardia hispaniensis</name>
    <dbReference type="NCBI Taxonomy" id="904933"/>
    <lineage>
        <taxon>Bacteria</taxon>
        <taxon>Bacillati</taxon>
        <taxon>Actinomycetota</taxon>
        <taxon>Actinomycetes</taxon>
        <taxon>Pseudonocardiales</taxon>
        <taxon>Pseudonocardiaceae</taxon>
        <taxon>Pseudonocardia</taxon>
    </lineage>
</organism>
<proteinExistence type="predicted"/>
<gene>
    <name evidence="2" type="ORF">ACFQE5_16480</name>
</gene>
<accession>A0ABW1J4P9</accession>
<dbReference type="RefSeq" id="WP_379586108.1">
    <property type="nucleotide sequence ID" value="NZ_JBHSQW010000034.1"/>
</dbReference>
<dbReference type="EMBL" id="JBHSQW010000034">
    <property type="protein sequence ID" value="MFC5995808.1"/>
    <property type="molecule type" value="Genomic_DNA"/>
</dbReference>
<evidence type="ECO:0000256" key="1">
    <source>
        <dbReference type="SAM" id="MobiDB-lite"/>
    </source>
</evidence>
<dbReference type="Proteomes" id="UP001596302">
    <property type="component" value="Unassembled WGS sequence"/>
</dbReference>
<reference evidence="3" key="1">
    <citation type="journal article" date="2019" name="Int. J. Syst. Evol. Microbiol.">
        <title>The Global Catalogue of Microorganisms (GCM) 10K type strain sequencing project: providing services to taxonomists for standard genome sequencing and annotation.</title>
        <authorList>
            <consortium name="The Broad Institute Genomics Platform"/>
            <consortium name="The Broad Institute Genome Sequencing Center for Infectious Disease"/>
            <person name="Wu L."/>
            <person name="Ma J."/>
        </authorList>
    </citation>
    <scope>NUCLEOTIDE SEQUENCE [LARGE SCALE GENOMIC DNA]</scope>
    <source>
        <strain evidence="3">CCM 8391</strain>
    </source>
</reference>
<name>A0ABW1J4P9_9PSEU</name>
<evidence type="ECO:0000313" key="2">
    <source>
        <dbReference type="EMBL" id="MFC5995808.1"/>
    </source>
</evidence>